<dbReference type="PIRSF" id="PIRSF016919">
    <property type="entry name" value="HupE_UreJ"/>
    <property type="match status" value="1"/>
</dbReference>
<evidence type="ECO:0000313" key="2">
    <source>
        <dbReference type="EMBL" id="ANN67823.1"/>
    </source>
</evidence>
<feature type="transmembrane region" description="Helical" evidence="1">
    <location>
        <begin position="122"/>
        <end position="138"/>
    </location>
</feature>
<keyword evidence="1" id="KW-0472">Membrane</keyword>
<evidence type="ECO:0000313" key="5">
    <source>
        <dbReference type="Proteomes" id="UP000092213"/>
    </source>
</evidence>
<gene>
    <name evidence="2" type="ORF">BAU06_17330</name>
    <name evidence="3" type="ORF">BAU08_17575</name>
</gene>
<feature type="transmembrane region" description="Helical" evidence="1">
    <location>
        <begin position="72"/>
        <end position="91"/>
    </location>
</feature>
<keyword evidence="1" id="KW-0812">Transmembrane</keyword>
<evidence type="ECO:0000256" key="1">
    <source>
        <dbReference type="SAM" id="Phobius"/>
    </source>
</evidence>
<accession>A0A193FKQ7</accession>
<keyword evidence="1" id="KW-1133">Transmembrane helix</keyword>
<feature type="transmembrane region" description="Helical" evidence="1">
    <location>
        <begin position="180"/>
        <end position="198"/>
    </location>
</feature>
<proteinExistence type="predicted"/>
<dbReference type="EMBL" id="CP016170">
    <property type="protein sequence ID" value="ANN67823.1"/>
    <property type="molecule type" value="Genomic_DNA"/>
</dbReference>
<protein>
    <submittedName>
        <fullName evidence="3">Urease accessory protein UreJ</fullName>
    </submittedName>
</protein>
<dbReference type="Proteomes" id="UP000091897">
    <property type="component" value="Chromosome"/>
</dbReference>
<dbReference type="Pfam" id="PF04955">
    <property type="entry name" value="HupE_UreJ"/>
    <property type="match status" value="1"/>
</dbReference>
<reference evidence="4 5" key="1">
    <citation type="submission" date="2016-06" db="EMBL/GenBank/DDBJ databases">
        <title>Complete genome sequences of Bordetella bronchialis and Bordetella flabilis.</title>
        <authorList>
            <person name="LiPuma J.J."/>
            <person name="Spilker T."/>
        </authorList>
    </citation>
    <scope>NUCLEOTIDE SEQUENCE [LARGE SCALE GENOMIC DNA]</scope>
    <source>
        <strain evidence="3 5">AU17976</strain>
        <strain evidence="2 4">AU3182</strain>
    </source>
</reference>
<feature type="transmembrane region" description="Helical" evidence="1">
    <location>
        <begin position="150"/>
        <end position="173"/>
    </location>
</feature>
<feature type="transmembrane region" description="Helical" evidence="1">
    <location>
        <begin position="97"/>
        <end position="115"/>
    </location>
</feature>
<evidence type="ECO:0000313" key="3">
    <source>
        <dbReference type="EMBL" id="ANN72916.1"/>
    </source>
</evidence>
<name>A0A193FKQ7_9BORD</name>
<sequence length="199" mass="20088">MNRSRIAAIAAWSTLLVAGAAGAHPLREHIAEAAGMASSAVAGLLHPLTGLDHLCAMIAVGMWSAMTARRVWLAPLSFAAVLLLGALVGLARVPMPAVEPMIAASLLVLGLLVAARARLPEWAGAAIAALFAFFHGHAHGHELPEAASAGAYIAGFMAATVGLHCAGIAAGVALRQAHAWLPRIAGLGVALYGAVLLAA</sequence>
<dbReference type="RefSeq" id="WP_066352749.1">
    <property type="nucleotide sequence ID" value="NZ_CBCSFJ010000020.1"/>
</dbReference>
<evidence type="ECO:0000313" key="4">
    <source>
        <dbReference type="Proteomes" id="UP000091897"/>
    </source>
</evidence>
<dbReference type="AlphaFoldDB" id="A0A193FKQ7"/>
<dbReference type="Proteomes" id="UP000092213">
    <property type="component" value="Chromosome"/>
</dbReference>
<dbReference type="KEGG" id="bbro:BAU06_17330"/>
<keyword evidence="4" id="KW-1185">Reference proteome</keyword>
<dbReference type="OrthoDB" id="9808192at2"/>
<dbReference type="InterPro" id="IPR007038">
    <property type="entry name" value="HupE_UreJ"/>
</dbReference>
<organism evidence="3 5">
    <name type="scientific">Bordetella bronchialis</name>
    <dbReference type="NCBI Taxonomy" id="463025"/>
    <lineage>
        <taxon>Bacteria</taxon>
        <taxon>Pseudomonadati</taxon>
        <taxon>Pseudomonadota</taxon>
        <taxon>Betaproteobacteria</taxon>
        <taxon>Burkholderiales</taxon>
        <taxon>Alcaligenaceae</taxon>
        <taxon>Bordetella</taxon>
    </lineage>
</organism>
<dbReference type="EMBL" id="CP016171">
    <property type="protein sequence ID" value="ANN72916.1"/>
    <property type="molecule type" value="Genomic_DNA"/>
</dbReference>
<dbReference type="STRING" id="463025.BAU08_17575"/>